<dbReference type="PANTHER" id="PTHR42870:SF1">
    <property type="entry name" value="NON-SPECIFIC LIPID-TRANSFER PROTEIN-LIKE 2"/>
    <property type="match status" value="1"/>
</dbReference>
<dbReference type="AlphaFoldDB" id="A0A916TV70"/>
<dbReference type="EMBL" id="BMHK01000032">
    <property type="protein sequence ID" value="GGC12021.1"/>
    <property type="molecule type" value="Genomic_DNA"/>
</dbReference>
<dbReference type="PANTHER" id="PTHR42870">
    <property type="entry name" value="ACETYL-COA C-ACETYLTRANSFERASE"/>
    <property type="match status" value="1"/>
</dbReference>
<dbReference type="InterPro" id="IPR016039">
    <property type="entry name" value="Thiolase-like"/>
</dbReference>
<organism evidence="2 3">
    <name type="scientific">Novosphingobium endophyticum</name>
    <dbReference type="NCBI Taxonomy" id="1955250"/>
    <lineage>
        <taxon>Bacteria</taxon>
        <taxon>Pseudomonadati</taxon>
        <taxon>Pseudomonadota</taxon>
        <taxon>Alphaproteobacteria</taxon>
        <taxon>Sphingomonadales</taxon>
        <taxon>Sphingomonadaceae</taxon>
        <taxon>Novosphingobium</taxon>
    </lineage>
</organism>
<name>A0A916TV70_9SPHN</name>
<keyword evidence="3" id="KW-1185">Reference proteome</keyword>
<gene>
    <name evidence="2" type="ORF">GCM10011494_33510</name>
</gene>
<reference evidence="2" key="1">
    <citation type="journal article" date="2014" name="Int. J. Syst. Evol. Microbiol.">
        <title>Complete genome sequence of Corynebacterium casei LMG S-19264T (=DSM 44701T), isolated from a smear-ripened cheese.</title>
        <authorList>
            <consortium name="US DOE Joint Genome Institute (JGI-PGF)"/>
            <person name="Walter F."/>
            <person name="Albersmeier A."/>
            <person name="Kalinowski J."/>
            <person name="Ruckert C."/>
        </authorList>
    </citation>
    <scope>NUCLEOTIDE SEQUENCE</scope>
    <source>
        <strain evidence="2">CGMCC 1.15095</strain>
    </source>
</reference>
<sequence length="392" mass="41481">MTLSGKASIVGVGASSLERDPQRSVLSMAGDALMGALDDAGLERGAIDGLCVQIGSPRGADYDTLALTLGLDVRYASQTWPHGRFTATVITHAAMAVASGLATRVACILAMKNSDLGRIGEANNPFFYEQFRENGGPHGEEGHIGMASPVAGAAMALDLYCRTYGKDRELLGAIPVAFRAHARLTPDAVARDPMTQEDYLACRPIIDPIRLFDCSLVGDGAVCLIISQAGLATVAQRPVAITGVQGVRASRESYIFGPLGLGVGQQSGKRLNMREARGHPAYRMAGVTPERIDVLGVYDSLSPLALYTFEDFGFCGAGEGLDWIQDGRIGLGGERPTNLNGGQLSHAQLNGWGQVRELVTQLRGEAGARQVQKARTAMWATIGGDALVLERN</sequence>
<protein>
    <recommendedName>
        <fullName evidence="1">Thiolase C-terminal domain-containing protein</fullName>
    </recommendedName>
</protein>
<reference evidence="2" key="2">
    <citation type="submission" date="2020-09" db="EMBL/GenBank/DDBJ databases">
        <authorList>
            <person name="Sun Q."/>
            <person name="Zhou Y."/>
        </authorList>
    </citation>
    <scope>NUCLEOTIDE SEQUENCE</scope>
    <source>
        <strain evidence="2">CGMCC 1.15095</strain>
    </source>
</reference>
<dbReference type="Proteomes" id="UP000608154">
    <property type="component" value="Unassembled WGS sequence"/>
</dbReference>
<evidence type="ECO:0000313" key="2">
    <source>
        <dbReference type="EMBL" id="GGC12021.1"/>
    </source>
</evidence>
<feature type="domain" description="Thiolase C-terminal" evidence="1">
    <location>
        <begin position="278"/>
        <end position="384"/>
    </location>
</feature>
<evidence type="ECO:0000313" key="3">
    <source>
        <dbReference type="Proteomes" id="UP000608154"/>
    </source>
</evidence>
<evidence type="ECO:0000259" key="1">
    <source>
        <dbReference type="Pfam" id="PF22691"/>
    </source>
</evidence>
<dbReference type="RefSeq" id="WP_188772712.1">
    <property type="nucleotide sequence ID" value="NZ_BMHK01000032.1"/>
</dbReference>
<proteinExistence type="predicted"/>
<dbReference type="CDD" id="cd00829">
    <property type="entry name" value="SCP-x_thiolase"/>
    <property type="match status" value="1"/>
</dbReference>
<dbReference type="SUPFAM" id="SSF53901">
    <property type="entry name" value="Thiolase-like"/>
    <property type="match status" value="2"/>
</dbReference>
<comment type="caution">
    <text evidence="2">The sequence shown here is derived from an EMBL/GenBank/DDBJ whole genome shotgun (WGS) entry which is preliminary data.</text>
</comment>
<accession>A0A916TV70</accession>
<dbReference type="Pfam" id="PF22691">
    <property type="entry name" value="Thiolase_C_1"/>
    <property type="match status" value="1"/>
</dbReference>
<dbReference type="GO" id="GO:0016746">
    <property type="term" value="F:acyltransferase activity"/>
    <property type="evidence" value="ECO:0007669"/>
    <property type="project" value="InterPro"/>
</dbReference>
<dbReference type="Gene3D" id="3.40.47.10">
    <property type="match status" value="1"/>
</dbReference>
<dbReference type="InterPro" id="IPR055140">
    <property type="entry name" value="Thiolase_C_2"/>
</dbReference>